<dbReference type="OrthoDB" id="6774133at2759"/>
<evidence type="ECO:0000313" key="2">
    <source>
        <dbReference type="EMBL" id="VEN62356.1"/>
    </source>
</evidence>
<sequence length="214" mass="24052">MTSIYRAELFAIIQALIYIEDKEPGTYIICSDSLSVLQSIAVTTTLDSMIQELLNRYQSLASENKLVTFVWSPGHIGIPGNERADELARQATSGPPDGNALVHPDDLKAYLKSRILSVWQHRWNQCSTMLKRYKPDVRKSLLPPLSRREQITGAKLISLDLQKAFDQIGLEHKINNLAVVKSLETSDIKDLIPAVGDRKKFISHVNNPKDTQND</sequence>
<dbReference type="CDD" id="cd09276">
    <property type="entry name" value="Rnase_HI_RT_non_LTR"/>
    <property type="match status" value="1"/>
</dbReference>
<protein>
    <recommendedName>
        <fullName evidence="1">RNase H type-1 domain-containing protein</fullName>
    </recommendedName>
</protein>
<feature type="domain" description="RNase H type-1" evidence="1">
    <location>
        <begin position="1"/>
        <end position="93"/>
    </location>
</feature>
<accession>A0A653DQ66</accession>
<name>A0A653DQ66_CALMS</name>
<dbReference type="SUPFAM" id="SSF53098">
    <property type="entry name" value="Ribonuclease H-like"/>
    <property type="match status" value="1"/>
</dbReference>
<dbReference type="Proteomes" id="UP000410492">
    <property type="component" value="Unassembled WGS sequence"/>
</dbReference>
<evidence type="ECO:0000313" key="3">
    <source>
        <dbReference type="Proteomes" id="UP000410492"/>
    </source>
</evidence>
<organism evidence="2 3">
    <name type="scientific">Callosobruchus maculatus</name>
    <name type="common">Southern cowpea weevil</name>
    <name type="synonym">Pulse bruchid</name>
    <dbReference type="NCBI Taxonomy" id="64391"/>
    <lineage>
        <taxon>Eukaryota</taxon>
        <taxon>Metazoa</taxon>
        <taxon>Ecdysozoa</taxon>
        <taxon>Arthropoda</taxon>
        <taxon>Hexapoda</taxon>
        <taxon>Insecta</taxon>
        <taxon>Pterygota</taxon>
        <taxon>Neoptera</taxon>
        <taxon>Endopterygota</taxon>
        <taxon>Coleoptera</taxon>
        <taxon>Polyphaga</taxon>
        <taxon>Cucujiformia</taxon>
        <taxon>Chrysomeloidea</taxon>
        <taxon>Chrysomelidae</taxon>
        <taxon>Bruchinae</taxon>
        <taxon>Bruchini</taxon>
        <taxon>Callosobruchus</taxon>
    </lineage>
</organism>
<evidence type="ECO:0000259" key="1">
    <source>
        <dbReference type="PROSITE" id="PS50879"/>
    </source>
</evidence>
<proteinExistence type="predicted"/>
<feature type="non-terminal residue" evidence="2">
    <location>
        <position position="214"/>
    </location>
</feature>
<dbReference type="GO" id="GO:0003676">
    <property type="term" value="F:nucleic acid binding"/>
    <property type="evidence" value="ECO:0007669"/>
    <property type="project" value="InterPro"/>
</dbReference>
<dbReference type="AlphaFoldDB" id="A0A653DQ66"/>
<dbReference type="PROSITE" id="PS50879">
    <property type="entry name" value="RNASE_H_1"/>
    <property type="match status" value="1"/>
</dbReference>
<dbReference type="EMBL" id="CAACVG010013798">
    <property type="protein sequence ID" value="VEN62356.1"/>
    <property type="molecule type" value="Genomic_DNA"/>
</dbReference>
<dbReference type="GO" id="GO:0004523">
    <property type="term" value="F:RNA-DNA hybrid ribonuclease activity"/>
    <property type="evidence" value="ECO:0007669"/>
    <property type="project" value="InterPro"/>
</dbReference>
<dbReference type="InterPro" id="IPR012337">
    <property type="entry name" value="RNaseH-like_sf"/>
</dbReference>
<dbReference type="InterPro" id="IPR036397">
    <property type="entry name" value="RNaseH_sf"/>
</dbReference>
<reference evidence="2 3" key="1">
    <citation type="submission" date="2019-01" db="EMBL/GenBank/DDBJ databases">
        <authorList>
            <person name="Sayadi A."/>
        </authorList>
    </citation>
    <scope>NUCLEOTIDE SEQUENCE [LARGE SCALE GENOMIC DNA]</scope>
</reference>
<dbReference type="Gene3D" id="3.30.420.10">
    <property type="entry name" value="Ribonuclease H-like superfamily/Ribonuclease H"/>
    <property type="match status" value="1"/>
</dbReference>
<dbReference type="Pfam" id="PF00075">
    <property type="entry name" value="RNase_H"/>
    <property type="match status" value="1"/>
</dbReference>
<dbReference type="InterPro" id="IPR002156">
    <property type="entry name" value="RNaseH_domain"/>
</dbReference>
<gene>
    <name evidence="2" type="ORF">CALMAC_LOCUS19487</name>
</gene>
<keyword evidence="3" id="KW-1185">Reference proteome</keyword>